<dbReference type="GO" id="GO:0005737">
    <property type="term" value="C:cytoplasm"/>
    <property type="evidence" value="ECO:0007669"/>
    <property type="project" value="UniProtKB-SubCell"/>
</dbReference>
<dbReference type="OrthoDB" id="9798772at2"/>
<organism evidence="4 5">
    <name type="scientific">Paenibacillus antarcticus</name>
    <dbReference type="NCBI Taxonomy" id="253703"/>
    <lineage>
        <taxon>Bacteria</taxon>
        <taxon>Bacillati</taxon>
        <taxon>Bacillota</taxon>
        <taxon>Bacilli</taxon>
        <taxon>Bacillales</taxon>
        <taxon>Paenibacillaceae</taxon>
        <taxon>Paenibacillus</taxon>
    </lineage>
</organism>
<evidence type="ECO:0000256" key="3">
    <source>
        <dbReference type="HAMAP-Rule" id="MF_01385"/>
    </source>
</evidence>
<keyword evidence="1 3" id="KW-0996">Nickel insertion</keyword>
<evidence type="ECO:0000256" key="1">
    <source>
        <dbReference type="ARBA" id="ARBA00022988"/>
    </source>
</evidence>
<dbReference type="HAMAP" id="MF_01385">
    <property type="entry name" value="UreF"/>
    <property type="match status" value="1"/>
</dbReference>
<comment type="caution">
    <text evidence="4">The sequence shown here is derived from an EMBL/GenBank/DDBJ whole genome shotgun (WGS) entry which is preliminary data.</text>
</comment>
<dbReference type="GO" id="GO:0016151">
    <property type="term" value="F:nickel cation binding"/>
    <property type="evidence" value="ECO:0007669"/>
    <property type="project" value="UniProtKB-UniRule"/>
</dbReference>
<keyword evidence="3" id="KW-0963">Cytoplasm</keyword>
<evidence type="ECO:0000256" key="2">
    <source>
        <dbReference type="ARBA" id="ARBA00023186"/>
    </source>
</evidence>
<dbReference type="Pfam" id="PF01730">
    <property type="entry name" value="UreF"/>
    <property type="match status" value="1"/>
</dbReference>
<evidence type="ECO:0000313" key="4">
    <source>
        <dbReference type="EMBL" id="OAB47984.1"/>
    </source>
</evidence>
<dbReference type="EMBL" id="LVJI01000002">
    <property type="protein sequence ID" value="OAB47984.1"/>
    <property type="molecule type" value="Genomic_DNA"/>
</dbReference>
<evidence type="ECO:0000313" key="5">
    <source>
        <dbReference type="Proteomes" id="UP000077355"/>
    </source>
</evidence>
<comment type="function">
    <text evidence="3">Required for maturation of urease via the functional incorporation of the urease nickel metallocenter.</text>
</comment>
<dbReference type="PIRSF" id="PIRSF009467">
    <property type="entry name" value="Ureas_acces_UreF"/>
    <property type="match status" value="1"/>
</dbReference>
<dbReference type="InterPro" id="IPR002639">
    <property type="entry name" value="UreF"/>
</dbReference>
<proteinExistence type="inferred from homology"/>
<sequence>MDSYLLSLLQLCDSNLPIGAFSHSFGLETYIQDEKVVNKQTFAAWLKIYVRGQLVHSDGLACKLTYEAMVRCELDKIWNLDQMITVQSFARETREGNYRMGERMIQLGMELYDIPTLALYQDRVKAKQSYGHPAITYAIIAHHLQIPQSTAILSHLYSCISSLVQNGVRGIPLGQTDGQRLLQEIQYHLLEAQRLIEGLSEDDFGIVSPGIELSQMRHEQLHFRLFMS</sequence>
<gene>
    <name evidence="3" type="primary">ureF</name>
    <name evidence="4" type="ORF">PBAT_03665</name>
</gene>
<keyword evidence="2 3" id="KW-0143">Chaperone</keyword>
<dbReference type="Gene3D" id="1.10.4190.10">
    <property type="entry name" value="Urease accessory protein UreF"/>
    <property type="match status" value="1"/>
</dbReference>
<comment type="subcellular location">
    <subcellularLocation>
        <location evidence="3">Cytoplasm</location>
    </subcellularLocation>
</comment>
<accession>A0A168QN49</accession>
<keyword evidence="5" id="KW-1185">Reference proteome</keyword>
<name>A0A168QN49_9BACL</name>
<comment type="subunit">
    <text evidence="3">UreD, UreF and UreG form a complex that acts as a GTP-hydrolysis-dependent molecular chaperone, activating the urease apoprotein by helping to assemble the nickel containing metallocenter of UreC. The UreE protein probably delivers the nickel.</text>
</comment>
<dbReference type="InterPro" id="IPR038277">
    <property type="entry name" value="UreF_sf"/>
</dbReference>
<comment type="similarity">
    <text evidence="3">Belongs to the UreF family.</text>
</comment>
<protein>
    <recommendedName>
        <fullName evidence="3">Urease accessory protein UreF</fullName>
    </recommendedName>
</protein>
<dbReference type="PANTHER" id="PTHR33620:SF1">
    <property type="entry name" value="UREASE ACCESSORY PROTEIN F"/>
    <property type="match status" value="1"/>
</dbReference>
<dbReference type="PANTHER" id="PTHR33620">
    <property type="entry name" value="UREASE ACCESSORY PROTEIN F"/>
    <property type="match status" value="1"/>
</dbReference>
<reference evidence="4 5" key="1">
    <citation type="submission" date="2016-03" db="EMBL/GenBank/DDBJ databases">
        <title>Draft genome sequence of Paenibacillus antarcticus CECT 5836.</title>
        <authorList>
            <person name="Shin S.-K."/>
            <person name="Yi H."/>
        </authorList>
    </citation>
    <scope>NUCLEOTIDE SEQUENCE [LARGE SCALE GENOMIC DNA]</scope>
    <source>
        <strain evidence="4 5">CECT 5836</strain>
    </source>
</reference>
<dbReference type="Proteomes" id="UP000077355">
    <property type="component" value="Unassembled WGS sequence"/>
</dbReference>
<dbReference type="AlphaFoldDB" id="A0A168QN49"/>